<gene>
    <name evidence="10 11" type="primary">plsY</name>
    <name evidence="11" type="ORF">OQ497_07505</name>
</gene>
<evidence type="ECO:0000256" key="6">
    <source>
        <dbReference type="ARBA" id="ARBA00023098"/>
    </source>
</evidence>
<feature type="transmembrane region" description="Helical" evidence="10">
    <location>
        <begin position="180"/>
        <end position="202"/>
    </location>
</feature>
<evidence type="ECO:0000313" key="12">
    <source>
        <dbReference type="Proteomes" id="UP001301152"/>
    </source>
</evidence>
<dbReference type="PANTHER" id="PTHR30309">
    <property type="entry name" value="INNER MEMBRANE PROTEIN YGIH"/>
    <property type="match status" value="1"/>
</dbReference>
<evidence type="ECO:0000256" key="3">
    <source>
        <dbReference type="ARBA" id="ARBA00022679"/>
    </source>
</evidence>
<comment type="similarity">
    <text evidence="10">Belongs to the PlsY family.</text>
</comment>
<dbReference type="EC" id="2.3.1.275" evidence="10"/>
<keyword evidence="8 10" id="KW-0594">Phospholipid biosynthesis</keyword>
<dbReference type="Proteomes" id="UP001301152">
    <property type="component" value="Unassembled WGS sequence"/>
</dbReference>
<dbReference type="RefSeq" id="WP_086554025.1">
    <property type="nucleotide sequence ID" value="NZ_JAERKX010000003.1"/>
</dbReference>
<feature type="transmembrane region" description="Helical" evidence="10">
    <location>
        <begin position="149"/>
        <end position="168"/>
    </location>
</feature>
<keyword evidence="3 10" id="KW-0808">Transferase</keyword>
<keyword evidence="12" id="KW-1185">Reference proteome</keyword>
<evidence type="ECO:0000256" key="2">
    <source>
        <dbReference type="ARBA" id="ARBA00022516"/>
    </source>
</evidence>
<dbReference type="EMBL" id="JAPIUZ010000003">
    <property type="protein sequence ID" value="MCX2563798.1"/>
    <property type="molecule type" value="Genomic_DNA"/>
</dbReference>
<dbReference type="Pfam" id="PF02660">
    <property type="entry name" value="G3P_acyltransf"/>
    <property type="match status" value="1"/>
</dbReference>
<name>A0ABT3QET0_9PROT</name>
<proteinExistence type="inferred from homology"/>
<dbReference type="NCBIfam" id="TIGR00023">
    <property type="entry name" value="glycerol-3-phosphate 1-O-acyltransferase PlsY"/>
    <property type="match status" value="1"/>
</dbReference>
<dbReference type="GO" id="GO:0004366">
    <property type="term" value="F:glycerol-3-phosphate O-acyltransferase activity"/>
    <property type="evidence" value="ECO:0007669"/>
    <property type="project" value="UniProtKB-EC"/>
</dbReference>
<organism evidence="11 12">
    <name type="scientific">Acetobacter thailandicus</name>
    <dbReference type="NCBI Taxonomy" id="1502842"/>
    <lineage>
        <taxon>Bacteria</taxon>
        <taxon>Pseudomonadati</taxon>
        <taxon>Pseudomonadota</taxon>
        <taxon>Alphaproteobacteria</taxon>
        <taxon>Acetobacterales</taxon>
        <taxon>Acetobacteraceae</taxon>
        <taxon>Acetobacter</taxon>
    </lineage>
</organism>
<comment type="subcellular location">
    <subcellularLocation>
        <location evidence="10">Cell membrane</location>
        <topology evidence="10">Multi-pass membrane protein</topology>
    </subcellularLocation>
</comment>
<evidence type="ECO:0000256" key="5">
    <source>
        <dbReference type="ARBA" id="ARBA00022989"/>
    </source>
</evidence>
<comment type="catalytic activity">
    <reaction evidence="10">
        <text>an acyl phosphate + sn-glycerol 3-phosphate = a 1-acyl-sn-glycero-3-phosphate + phosphate</text>
        <dbReference type="Rhea" id="RHEA:34075"/>
        <dbReference type="ChEBI" id="CHEBI:43474"/>
        <dbReference type="ChEBI" id="CHEBI:57597"/>
        <dbReference type="ChEBI" id="CHEBI:57970"/>
        <dbReference type="ChEBI" id="CHEBI:59918"/>
        <dbReference type="EC" id="2.3.1.275"/>
    </reaction>
</comment>
<sequence>MQDFPSYALWLLAALAFLGYVLGSVPFGLILTSLAGEGDLRKIGSGNIGATNVLRTGNKKLAAATLLLDMGKGLIAVLIAWIMTPPVFSTRIAAATAVAAVVGHCFPVFLGFKGGKGVATGLGVTLGLSPLTALTGGIVWLITAKLTRISSAGALAGFIAIPLTALALNGFKINHDPKVLALLLISILIIARHHANIVRLLSGTEPRVERKKK</sequence>
<keyword evidence="11" id="KW-0012">Acyltransferase</keyword>
<feature type="transmembrane region" description="Helical" evidence="10">
    <location>
        <begin position="92"/>
        <end position="112"/>
    </location>
</feature>
<comment type="caution">
    <text evidence="11">The sequence shown here is derived from an EMBL/GenBank/DDBJ whole genome shotgun (WGS) entry which is preliminary data.</text>
</comment>
<protein>
    <recommendedName>
        <fullName evidence="10">Glycerol-3-phosphate acyltransferase</fullName>
    </recommendedName>
    <alternativeName>
        <fullName evidence="10">Acyl-PO4 G3P acyltransferase</fullName>
    </alternativeName>
    <alternativeName>
        <fullName evidence="10">Acyl-phosphate--glycerol-3-phosphate acyltransferase</fullName>
    </alternativeName>
    <alternativeName>
        <fullName evidence="10">G3P acyltransferase</fullName>
        <shortName evidence="10">GPAT</shortName>
        <ecNumber evidence="10">2.3.1.275</ecNumber>
    </alternativeName>
    <alternativeName>
        <fullName evidence="10">Lysophosphatidic acid synthase</fullName>
        <shortName evidence="10">LPA synthase</shortName>
    </alternativeName>
</protein>
<keyword evidence="4 10" id="KW-0812">Transmembrane</keyword>
<comment type="function">
    <text evidence="10">Catalyzes the transfer of an acyl group from acyl-phosphate (acyl-PO(4)) to glycerol-3-phosphate (G3P) to form lysophosphatidic acid (LPA). This enzyme utilizes acyl-phosphate as fatty acyl donor, but not acyl-CoA or acyl-ACP.</text>
</comment>
<evidence type="ECO:0000256" key="9">
    <source>
        <dbReference type="ARBA" id="ARBA00023264"/>
    </source>
</evidence>
<evidence type="ECO:0000256" key="7">
    <source>
        <dbReference type="ARBA" id="ARBA00023136"/>
    </source>
</evidence>
<dbReference type="HAMAP" id="MF_01043">
    <property type="entry name" value="PlsY"/>
    <property type="match status" value="1"/>
</dbReference>
<evidence type="ECO:0000313" key="11">
    <source>
        <dbReference type="EMBL" id="MCX2563798.1"/>
    </source>
</evidence>
<reference evidence="11 12" key="1">
    <citation type="submission" date="2022-11" db="EMBL/GenBank/DDBJ databases">
        <title>Genome sequencing of Acetobacter type strain.</title>
        <authorList>
            <person name="Heo J."/>
            <person name="Lee D."/>
            <person name="Han B.-H."/>
            <person name="Hong S.-B."/>
            <person name="Kwon S.-W."/>
        </authorList>
    </citation>
    <scope>NUCLEOTIDE SEQUENCE [LARGE SCALE GENOMIC DNA]</scope>
    <source>
        <strain evidence="11 12">KACC 21253</strain>
    </source>
</reference>
<evidence type="ECO:0000256" key="4">
    <source>
        <dbReference type="ARBA" id="ARBA00022692"/>
    </source>
</evidence>
<comment type="subunit">
    <text evidence="10">Probably interacts with PlsX.</text>
</comment>
<evidence type="ECO:0000256" key="10">
    <source>
        <dbReference type="HAMAP-Rule" id="MF_01043"/>
    </source>
</evidence>
<keyword evidence="9 10" id="KW-1208">Phospholipid metabolism</keyword>
<dbReference type="InterPro" id="IPR003811">
    <property type="entry name" value="G3P_acylTferase_PlsY"/>
</dbReference>
<keyword evidence="6 10" id="KW-0443">Lipid metabolism</keyword>
<feature type="transmembrane region" description="Helical" evidence="10">
    <location>
        <begin position="61"/>
        <end position="83"/>
    </location>
</feature>
<feature type="transmembrane region" description="Helical" evidence="10">
    <location>
        <begin position="118"/>
        <end position="142"/>
    </location>
</feature>
<keyword evidence="5 10" id="KW-1133">Transmembrane helix</keyword>
<keyword evidence="1 10" id="KW-1003">Cell membrane</keyword>
<accession>A0ABT3QET0</accession>
<evidence type="ECO:0000256" key="8">
    <source>
        <dbReference type="ARBA" id="ARBA00023209"/>
    </source>
</evidence>
<evidence type="ECO:0000256" key="1">
    <source>
        <dbReference type="ARBA" id="ARBA00022475"/>
    </source>
</evidence>
<keyword evidence="7 10" id="KW-0472">Membrane</keyword>
<dbReference type="SMART" id="SM01207">
    <property type="entry name" value="G3P_acyltransf"/>
    <property type="match status" value="1"/>
</dbReference>
<dbReference type="PANTHER" id="PTHR30309:SF0">
    <property type="entry name" value="GLYCEROL-3-PHOSPHATE ACYLTRANSFERASE-RELATED"/>
    <property type="match status" value="1"/>
</dbReference>
<keyword evidence="2 10" id="KW-0444">Lipid biosynthesis</keyword>
<comment type="pathway">
    <text evidence="10">Lipid metabolism; phospholipid metabolism.</text>
</comment>